<proteinExistence type="predicted"/>
<dbReference type="Proteomes" id="UP000813444">
    <property type="component" value="Unassembled WGS sequence"/>
</dbReference>
<feature type="compositionally biased region" description="Basic residues" evidence="1">
    <location>
        <begin position="340"/>
        <end position="355"/>
    </location>
</feature>
<keyword evidence="3" id="KW-1185">Reference proteome</keyword>
<evidence type="ECO:0000313" key="3">
    <source>
        <dbReference type="Proteomes" id="UP000813444"/>
    </source>
</evidence>
<reference evidence="2" key="1">
    <citation type="journal article" date="2021" name="Nat. Commun.">
        <title>Genetic determinants of endophytism in the Arabidopsis root mycobiome.</title>
        <authorList>
            <person name="Mesny F."/>
            <person name="Miyauchi S."/>
            <person name="Thiergart T."/>
            <person name="Pickel B."/>
            <person name="Atanasova L."/>
            <person name="Karlsson M."/>
            <person name="Huettel B."/>
            <person name="Barry K.W."/>
            <person name="Haridas S."/>
            <person name="Chen C."/>
            <person name="Bauer D."/>
            <person name="Andreopoulos W."/>
            <person name="Pangilinan J."/>
            <person name="LaButti K."/>
            <person name="Riley R."/>
            <person name="Lipzen A."/>
            <person name="Clum A."/>
            <person name="Drula E."/>
            <person name="Henrissat B."/>
            <person name="Kohler A."/>
            <person name="Grigoriev I.V."/>
            <person name="Martin F.M."/>
            <person name="Hacquard S."/>
        </authorList>
    </citation>
    <scope>NUCLEOTIDE SEQUENCE</scope>
    <source>
        <strain evidence="2">MPI-CAGE-CH-0235</strain>
    </source>
</reference>
<feature type="compositionally biased region" description="Basic and acidic residues" evidence="1">
    <location>
        <begin position="13"/>
        <end position="30"/>
    </location>
</feature>
<feature type="compositionally biased region" description="Basic and acidic residues" evidence="1">
    <location>
        <begin position="136"/>
        <end position="153"/>
    </location>
</feature>
<feature type="compositionally biased region" description="Polar residues" evidence="1">
    <location>
        <begin position="226"/>
        <end position="237"/>
    </location>
</feature>
<dbReference type="OrthoDB" id="5225441at2759"/>
<name>A0A8K0WSJ9_9HYPO</name>
<evidence type="ECO:0000256" key="1">
    <source>
        <dbReference type="SAM" id="MobiDB-lite"/>
    </source>
</evidence>
<feature type="region of interest" description="Disordered" evidence="1">
    <location>
        <begin position="128"/>
        <end position="366"/>
    </location>
</feature>
<sequence length="366" mass="39399">MSIFSSIRKSRQSAKEHNAKVAEQKKKESETTAYRHVPTHAAADAIASAPPSWREADRAKIVEANRRRSAMTATAQQLSMPGIPRVGSSLSYVSYPGNMSETRLPRAYSYSGMPPSSYGNRDVVYSVPDVPNLDRSQWKGKEVVREHGSEARRNSPPLSKGDVSPVGSSQGSTASQDGLEMKFAPHEQGQAAGPAPKMHRLAPRNQRRNSAGSMDGPSSAPYPTSPLATNAPASASSAFDGLEFPFQTSRPSSQQAERPQSARATEPSKPSLTIDPKEKRTVKSKFMEMGSPEMDAGKQDYGYTHQSMEASHDSTPRQFTDVFPAPPKSAGAAAPEQTKGRKLTKGGSKLVKKNRWSGSKGNAIAA</sequence>
<dbReference type="EMBL" id="JAGPNK010000006">
    <property type="protein sequence ID" value="KAH7319925.1"/>
    <property type="molecule type" value="Genomic_DNA"/>
</dbReference>
<dbReference type="AlphaFoldDB" id="A0A8K0WSJ9"/>
<evidence type="ECO:0000313" key="2">
    <source>
        <dbReference type="EMBL" id="KAH7319925.1"/>
    </source>
</evidence>
<organism evidence="2 3">
    <name type="scientific">Stachybotrys elegans</name>
    <dbReference type="NCBI Taxonomy" id="80388"/>
    <lineage>
        <taxon>Eukaryota</taxon>
        <taxon>Fungi</taxon>
        <taxon>Dikarya</taxon>
        <taxon>Ascomycota</taxon>
        <taxon>Pezizomycotina</taxon>
        <taxon>Sordariomycetes</taxon>
        <taxon>Hypocreomycetidae</taxon>
        <taxon>Hypocreales</taxon>
        <taxon>Stachybotryaceae</taxon>
        <taxon>Stachybotrys</taxon>
    </lineage>
</organism>
<accession>A0A8K0WSJ9</accession>
<protein>
    <submittedName>
        <fullName evidence="2">Uncharacterized protein</fullName>
    </submittedName>
</protein>
<feature type="compositionally biased region" description="Basic residues" evidence="1">
    <location>
        <begin position="197"/>
        <end position="207"/>
    </location>
</feature>
<feature type="region of interest" description="Disordered" evidence="1">
    <location>
        <begin position="1"/>
        <end position="55"/>
    </location>
</feature>
<feature type="compositionally biased region" description="Low complexity" evidence="1">
    <location>
        <begin position="41"/>
        <end position="52"/>
    </location>
</feature>
<gene>
    <name evidence="2" type="ORF">B0I35DRAFT_408663</name>
</gene>
<feature type="compositionally biased region" description="Polar residues" evidence="1">
    <location>
        <begin position="166"/>
        <end position="176"/>
    </location>
</feature>
<feature type="compositionally biased region" description="Polar residues" evidence="1">
    <location>
        <begin position="246"/>
        <end position="258"/>
    </location>
</feature>
<comment type="caution">
    <text evidence="2">The sequence shown here is derived from an EMBL/GenBank/DDBJ whole genome shotgun (WGS) entry which is preliminary data.</text>
</comment>